<dbReference type="GeneID" id="57378269"/>
<dbReference type="RefSeq" id="WP_071496811.1">
    <property type="nucleotide sequence ID" value="NZ_LT629702.1"/>
</dbReference>
<gene>
    <name evidence="2" type="ORF">BLL37_06675</name>
    <name evidence="1" type="ORF">BLL37_21370</name>
</gene>
<evidence type="ECO:0000313" key="2">
    <source>
        <dbReference type="EMBL" id="ONH46545.1"/>
    </source>
</evidence>
<dbReference type="Proteomes" id="UP000188559">
    <property type="component" value="Unassembled WGS sequence"/>
</dbReference>
<protein>
    <submittedName>
        <fullName evidence="2">Uncharacterized protein</fullName>
    </submittedName>
</protein>
<dbReference type="EMBL" id="MNPV01000006">
    <property type="protein sequence ID" value="ONH43036.1"/>
    <property type="molecule type" value="Genomic_DNA"/>
</dbReference>
<comment type="caution">
    <text evidence="2">The sequence shown here is derived from an EMBL/GenBank/DDBJ whole genome shotgun (WGS) entry which is preliminary data.</text>
</comment>
<accession>A0A1V2JN28</accession>
<name>A0A1V2JN28_PSEAZ</name>
<dbReference type="AlphaFoldDB" id="A0A1V2JN28"/>
<organism evidence="2 3">
    <name type="scientific">Pseudomonas azotoformans</name>
    <dbReference type="NCBI Taxonomy" id="47878"/>
    <lineage>
        <taxon>Bacteria</taxon>
        <taxon>Pseudomonadati</taxon>
        <taxon>Pseudomonadota</taxon>
        <taxon>Gammaproteobacteria</taxon>
        <taxon>Pseudomonadales</taxon>
        <taxon>Pseudomonadaceae</taxon>
        <taxon>Pseudomonas</taxon>
    </lineage>
</organism>
<dbReference type="EMBL" id="MNPV01000002">
    <property type="protein sequence ID" value="ONH46545.1"/>
    <property type="molecule type" value="Genomic_DNA"/>
</dbReference>
<evidence type="ECO:0000313" key="3">
    <source>
        <dbReference type="Proteomes" id="UP000188559"/>
    </source>
</evidence>
<sequence length="653" mass="70889">MSNKPQNIINKKTSAQPQFPMEDWEDPVIDPTLEPAPLIDGLLPAIPGDSHRNIVDRDMQLQGVVLSIRLWDRSGFLNDFETFTVFVNDRPIEIRTYDHTDILTDPVMVDLGPKSALQTHGIKDIRVHVVNFGANDVNYNIIRVYVDGQDPNYNNQPGLIRLEDYGSELTPADLEGKDGLEFTIPDPADRRGGDTYKVYVGTSELPVADSVPLTGDIEGTIPTAMILARSGEIPVRYSLEDRSGNSTVLSLPAYVRVSLNDPPEFGTVSVLEEPVVDKEEARNSATVRLENLTGHLPSDILVVRWGTVEIYRQALGMGVFPLDIPAPFAAIAAGGEFYTADIKLTVERQDGSTYPGPDTQVDVDLREPGVTNPGEGPVDPNLAKPDLIGGGPLPRPLNRLSEKDRGFDATATFLLPPGLEAVDFIDFVYAGNVVATYPVTGAEAPGFIVTVTVDWDDIGETGNGTIPLFCLIRDAVNYKHSPHQDVIVEVFNLSGLADATFNNAQPVTGQTNFSYYINCTRSPWLGVPIKVLDSGLLQIDDEVMIEAVRYAYVPPTAPIGVPVGTPIESAWFKINSSNVNLGLVVPMDLRAWFEDHTGTSGRGYVGVRWRIYRPSTGDRGISDEVRAAWDLVGTGGGVPGSCVPGASRLSGTL</sequence>
<evidence type="ECO:0000313" key="1">
    <source>
        <dbReference type="EMBL" id="ONH43036.1"/>
    </source>
</evidence>
<reference evidence="2 3" key="1">
    <citation type="submission" date="2016-10" db="EMBL/GenBank/DDBJ databases">
        <title>Pseudomonas lactis sp. nov. and Pseudomonas paralactis sp. nov., isolated from bovine raw milk.</title>
        <authorList>
            <person name="Von Neubeck M."/>
            <person name="Huptas C."/>
            <person name="Glueck C."/>
            <person name="Krewinkel M."/>
            <person name="Stoeckel M."/>
            <person name="Stressler T."/>
            <person name="Fischer L."/>
            <person name="Hinrichs J."/>
            <person name="Scherer S."/>
            <person name="Wenning M."/>
        </authorList>
    </citation>
    <scope>NUCLEOTIDE SEQUENCE [LARGE SCALE GENOMIC DNA]</scope>
    <source>
        <strain evidence="2 3">DSM 18862</strain>
    </source>
</reference>
<dbReference type="OrthoDB" id="6866231at2"/>
<keyword evidence="3" id="KW-1185">Reference proteome</keyword>
<proteinExistence type="predicted"/>